<evidence type="ECO:0000313" key="2">
    <source>
        <dbReference type="Proteomes" id="UP000063964"/>
    </source>
</evidence>
<proteinExistence type="predicted"/>
<dbReference type="InterPro" id="IPR036869">
    <property type="entry name" value="J_dom_sf"/>
</dbReference>
<dbReference type="RefSeq" id="WP_066606376.1">
    <property type="nucleotide sequence ID" value="NZ_CP014230.1"/>
</dbReference>
<dbReference type="EMBL" id="CP014230">
    <property type="protein sequence ID" value="AMD93255.1"/>
    <property type="molecule type" value="Genomic_DNA"/>
</dbReference>
<dbReference type="Proteomes" id="UP000063964">
    <property type="component" value="Chromosome"/>
</dbReference>
<organism evidence="1 2">
    <name type="scientific">Desulfomicrobium orale DSM 12838</name>
    <dbReference type="NCBI Taxonomy" id="888061"/>
    <lineage>
        <taxon>Bacteria</taxon>
        <taxon>Pseudomonadati</taxon>
        <taxon>Thermodesulfobacteriota</taxon>
        <taxon>Desulfovibrionia</taxon>
        <taxon>Desulfovibrionales</taxon>
        <taxon>Desulfomicrobiaceae</taxon>
        <taxon>Desulfomicrobium</taxon>
    </lineage>
</organism>
<dbReference type="AlphaFoldDB" id="A0A0X8JQW2"/>
<reference evidence="2" key="1">
    <citation type="submission" date="2016-02" db="EMBL/GenBank/DDBJ databases">
        <authorList>
            <person name="Holder M.E."/>
            <person name="Ajami N.J."/>
            <person name="Petrosino J.F."/>
        </authorList>
    </citation>
    <scope>NUCLEOTIDE SEQUENCE [LARGE SCALE GENOMIC DNA]</scope>
    <source>
        <strain evidence="2">DSM 12838</strain>
    </source>
</reference>
<dbReference type="SUPFAM" id="SSF46565">
    <property type="entry name" value="Chaperone J-domain"/>
    <property type="match status" value="1"/>
</dbReference>
<name>A0A0X8JQW2_9BACT</name>
<dbReference type="OrthoDB" id="9775658at2"/>
<dbReference type="KEGG" id="doa:AXF15_09170"/>
<accession>A0A0X8JQW2</accession>
<sequence length="321" mass="37742">MYIAVAGNGTGRRYELRRTVKGPHGLAAERLLDLGKNPAGLVRFERAGIIYAPEVQEGLAGFDVDLDALDQAFSIFAPQGFTPPPSRKVWKRTVLTETEKDAIRAVPAFDRRRVAYLRSGEVNLSRIDEVNPRLFRRLPHQCRDEREHMFRRMEAELPRREIRRYIYAVFNLQRHFMDRAARNMPESLDPARLDEVFLHEFCLLWEDRIFDPHGEARESLRRYACMHFDFDFAPDDDFGRIFHEFMNDFRRLRKARPAPSPDMVRELFGLDMADIRRMPRKEFARLFRQKAMSAHPDKGGDHEHFVLLLDAYRRIVATKPE</sequence>
<gene>
    <name evidence="1" type="ORF">AXF15_09170</name>
</gene>
<evidence type="ECO:0000313" key="1">
    <source>
        <dbReference type="EMBL" id="AMD93255.1"/>
    </source>
</evidence>
<evidence type="ECO:0008006" key="3">
    <source>
        <dbReference type="Google" id="ProtNLM"/>
    </source>
</evidence>
<keyword evidence="2" id="KW-1185">Reference proteome</keyword>
<dbReference type="STRING" id="888061.AXF15_09170"/>
<protein>
    <recommendedName>
        <fullName evidence="3">J domain-containing protein</fullName>
    </recommendedName>
</protein>
<dbReference type="Gene3D" id="1.10.287.110">
    <property type="entry name" value="DnaJ domain"/>
    <property type="match status" value="1"/>
</dbReference>